<dbReference type="PROSITE" id="PS50011">
    <property type="entry name" value="PROTEIN_KINASE_DOM"/>
    <property type="match status" value="1"/>
</dbReference>
<dbReference type="GO" id="GO:0005524">
    <property type="term" value="F:ATP binding"/>
    <property type="evidence" value="ECO:0007669"/>
    <property type="project" value="UniProtKB-UniRule"/>
</dbReference>
<reference evidence="5" key="1">
    <citation type="submission" date="2015-05" db="UniProtKB">
        <authorList>
            <consortium name="EnsemblMetazoa"/>
        </authorList>
    </citation>
    <scope>IDENTIFICATION</scope>
</reference>
<dbReference type="EnsemblMetazoa" id="RPRC008551-RA">
    <property type="protein sequence ID" value="RPRC008551-PA"/>
    <property type="gene ID" value="RPRC008551"/>
</dbReference>
<dbReference type="EMBL" id="ACPB03008617">
    <property type="status" value="NOT_ANNOTATED_CDS"/>
    <property type="molecule type" value="Genomic_DNA"/>
</dbReference>
<dbReference type="InterPro" id="IPR050117">
    <property type="entry name" value="MAPK"/>
</dbReference>
<keyword evidence="3" id="KW-0418">Kinase</keyword>
<dbReference type="InterPro" id="IPR017441">
    <property type="entry name" value="Protein_kinase_ATP_BS"/>
</dbReference>
<dbReference type="PROSITE" id="PS00107">
    <property type="entry name" value="PROTEIN_KINASE_ATP"/>
    <property type="match status" value="1"/>
</dbReference>
<keyword evidence="1 3" id="KW-0547">Nucleotide-binding</keyword>
<dbReference type="SUPFAM" id="SSF56112">
    <property type="entry name" value="Protein kinase-like (PK-like)"/>
    <property type="match status" value="1"/>
</dbReference>
<evidence type="ECO:0000256" key="3">
    <source>
        <dbReference type="RuleBase" id="RU000304"/>
    </source>
</evidence>
<dbReference type="Gene3D" id="1.10.510.10">
    <property type="entry name" value="Transferase(Phosphotransferase) domain 1"/>
    <property type="match status" value="1"/>
</dbReference>
<evidence type="ECO:0000256" key="1">
    <source>
        <dbReference type="ARBA" id="ARBA00022741"/>
    </source>
</evidence>
<dbReference type="InterPro" id="IPR008271">
    <property type="entry name" value="Ser/Thr_kinase_AS"/>
</dbReference>
<dbReference type="SMART" id="SM00220">
    <property type="entry name" value="S_TKc"/>
    <property type="match status" value="1"/>
</dbReference>
<dbReference type="FunFam" id="1.10.510.10:FF:000439">
    <property type="entry name" value="Mitogen-activated protein kinase"/>
    <property type="match status" value="1"/>
</dbReference>
<dbReference type="RefSeq" id="XP_073972237.1">
    <property type="nucleotide sequence ID" value="XM_074116136.1"/>
</dbReference>
<dbReference type="OMA" id="FTANEYR"/>
<proteinExistence type="inferred from homology"/>
<evidence type="ECO:0000259" key="4">
    <source>
        <dbReference type="PROSITE" id="PS50011"/>
    </source>
</evidence>
<sequence length="443" mass="51593">MEKRNHSQDSAKNITNEKEVIEEHISRIYHLHKKIGNGAYGIVYKATHKYTNRTVAIKKVSNAFINETDTKRIYREIFFLQGLRSHPNIITLLTIRRSASFKDVYLIFEYMDIDLHRLIKQGKKLETEHIRFITYQILRGLKFIHSGCVIHRDLKPANILLNVRFEAKIADFGLARCIKSKERGYADVNLTEYVATRWYRAPEILLGNKKYTRAIDLWSVGCILAEMVRGIPLFPGSSTINQLELVLSAIPEPTIKDINEVCTGVSKKILEWSPEKRSEIKKLLPNAPNDLIDITIKLLLFNPKKRLDVMEGLRHPFLSKYHNPLNEPVLGRNLYYDIVDQRNIFRTIASRNTHQEFGLLKSMRQPYQEPAPDVNPRKIVRAPLLPLTRNPPLSSKQHLSRTFSLSQAIKSNHEERRFYDIKKVPSQWVKLNAQERLKSNYNY</sequence>
<dbReference type="PROSITE" id="PS00108">
    <property type="entry name" value="PROTEIN_KINASE_ST"/>
    <property type="match status" value="1"/>
</dbReference>
<accession>T1HWY1</accession>
<dbReference type="AlphaFoldDB" id="T1HWY1"/>
<dbReference type="PANTHER" id="PTHR24055">
    <property type="entry name" value="MITOGEN-ACTIVATED PROTEIN KINASE"/>
    <property type="match status" value="1"/>
</dbReference>
<dbReference type="STRING" id="13249.T1HWY1"/>
<dbReference type="GO" id="GO:0004674">
    <property type="term" value="F:protein serine/threonine kinase activity"/>
    <property type="evidence" value="ECO:0007669"/>
    <property type="project" value="UniProtKB-KW"/>
</dbReference>
<name>T1HWY1_RHOPR</name>
<comment type="similarity">
    <text evidence="3">Belongs to the protein kinase superfamily.</text>
</comment>
<organism evidence="5 6">
    <name type="scientific">Rhodnius prolixus</name>
    <name type="common">Triatomid bug</name>
    <dbReference type="NCBI Taxonomy" id="13249"/>
    <lineage>
        <taxon>Eukaryota</taxon>
        <taxon>Metazoa</taxon>
        <taxon>Ecdysozoa</taxon>
        <taxon>Arthropoda</taxon>
        <taxon>Hexapoda</taxon>
        <taxon>Insecta</taxon>
        <taxon>Pterygota</taxon>
        <taxon>Neoptera</taxon>
        <taxon>Paraneoptera</taxon>
        <taxon>Hemiptera</taxon>
        <taxon>Heteroptera</taxon>
        <taxon>Panheteroptera</taxon>
        <taxon>Cimicomorpha</taxon>
        <taxon>Reduviidae</taxon>
        <taxon>Triatominae</taxon>
        <taxon>Rhodnius</taxon>
    </lineage>
</organism>
<dbReference type="InterPro" id="IPR011009">
    <property type="entry name" value="Kinase-like_dom_sf"/>
</dbReference>
<feature type="domain" description="Protein kinase" evidence="4">
    <location>
        <begin position="29"/>
        <end position="318"/>
    </location>
</feature>
<evidence type="ECO:0000313" key="5">
    <source>
        <dbReference type="EnsemblMetazoa" id="RPRC008551-PA"/>
    </source>
</evidence>
<dbReference type="VEuPathDB" id="VectorBase:RPRC008551"/>
<dbReference type="Pfam" id="PF00069">
    <property type="entry name" value="Pkinase"/>
    <property type="match status" value="1"/>
</dbReference>
<keyword evidence="6" id="KW-1185">Reference proteome</keyword>
<keyword evidence="3" id="KW-0808">Transferase</keyword>
<dbReference type="GeneID" id="141448071"/>
<dbReference type="Proteomes" id="UP000015103">
    <property type="component" value="Unassembled WGS sequence"/>
</dbReference>
<evidence type="ECO:0000256" key="2">
    <source>
        <dbReference type="ARBA" id="ARBA00022840"/>
    </source>
</evidence>
<dbReference type="InParanoid" id="T1HWY1"/>
<protein>
    <recommendedName>
        <fullName evidence="4">Protein kinase domain-containing protein</fullName>
    </recommendedName>
</protein>
<dbReference type="InterPro" id="IPR000719">
    <property type="entry name" value="Prot_kinase_dom"/>
</dbReference>
<evidence type="ECO:0000313" key="6">
    <source>
        <dbReference type="Proteomes" id="UP000015103"/>
    </source>
</evidence>
<keyword evidence="3" id="KW-0723">Serine/threonine-protein kinase</keyword>
<keyword evidence="2 3" id="KW-0067">ATP-binding</keyword>
<dbReference type="Gene3D" id="3.30.200.20">
    <property type="entry name" value="Phosphorylase Kinase, domain 1"/>
    <property type="match status" value="1"/>
</dbReference>